<dbReference type="InterPro" id="IPR026444">
    <property type="entry name" value="Secre_tail"/>
</dbReference>
<sequence>MKANFTLLIVALFCAAPGMAQTQVVVTDNDLVGGETYTWSSENEYILDGLVYLEAGAILNIEAGTVIRGLGGADVSTGDNTSALIISQGAQIFARGTAEAPIIFTAAEDDLNDPLDFDLTDRGEWGGLIILGKATIARPGGSDGIEGIDAAEARARFGGNEDDDNSGVLNYVSIRHGGAQLSTDNEINGLTLGGVGSGTEIDYVEVFANLDDGIEWFGGTVQVNHAAVAFCGDDGFDYDYGWRGGGQFWFALQGPGDATGRSGEHDGASPDEQQPFSRPTIYNATFIGIGENETASGGDAGRSLPLSILFRDNAGGYYHNSIFMDFNGAAVAVEDRTDSEVDSYSRLLDGDLGFFNNYFFGFGRGTTAADLFLAVDQNEAIVPASSANVAANFLANGNVIADPILNGLDSRDLDGGNIDPRVYAFGPAAVGAPEASAGFETTAYFGAFAPGAYANDDRSWVTGWTALAEYMVTGDFTNGVGQVAAGGLLLDAPVPNPARQTATVGFELPQPAQVTLTVFDLFGRPLQQSTRRYDAGAQQETLDVSQLPNGNYLIVLDAAGSRLLQKMVVAH</sequence>
<evidence type="ECO:0000256" key="1">
    <source>
        <dbReference type="SAM" id="MobiDB-lite"/>
    </source>
</evidence>
<protein>
    <recommendedName>
        <fullName evidence="3">Secretion system C-terminal sorting domain-containing protein</fullName>
    </recommendedName>
</protein>
<feature type="domain" description="Secretion system C-terminal sorting" evidence="3">
    <location>
        <begin position="495"/>
        <end position="569"/>
    </location>
</feature>
<evidence type="ECO:0000313" key="4">
    <source>
        <dbReference type="EMBL" id="PHK98628.1"/>
    </source>
</evidence>
<dbReference type="AlphaFoldDB" id="A0A2G0CF70"/>
<dbReference type="PANTHER" id="PTHR41339:SF1">
    <property type="entry name" value="SECRETED PROTEIN"/>
    <property type="match status" value="1"/>
</dbReference>
<dbReference type="EMBL" id="PDLO01000003">
    <property type="protein sequence ID" value="PHK98628.1"/>
    <property type="molecule type" value="Genomic_DNA"/>
</dbReference>
<dbReference type="NCBIfam" id="TIGR04183">
    <property type="entry name" value="Por_Secre_tail"/>
    <property type="match status" value="1"/>
</dbReference>
<keyword evidence="5" id="KW-1185">Reference proteome</keyword>
<evidence type="ECO:0000313" key="5">
    <source>
        <dbReference type="Proteomes" id="UP000226437"/>
    </source>
</evidence>
<dbReference type="RefSeq" id="WP_099106238.1">
    <property type="nucleotide sequence ID" value="NZ_JAATJF010000001.1"/>
</dbReference>
<dbReference type="PANTHER" id="PTHR41339">
    <property type="entry name" value="LIPL48"/>
    <property type="match status" value="1"/>
</dbReference>
<dbReference type="Proteomes" id="UP000226437">
    <property type="component" value="Unassembled WGS sequence"/>
</dbReference>
<feature type="signal peptide" evidence="2">
    <location>
        <begin position="1"/>
        <end position="20"/>
    </location>
</feature>
<feature type="chain" id="PRO_5013598595" description="Secretion system C-terminal sorting domain-containing protein" evidence="2">
    <location>
        <begin position="21"/>
        <end position="571"/>
    </location>
</feature>
<evidence type="ECO:0000259" key="3">
    <source>
        <dbReference type="Pfam" id="PF18962"/>
    </source>
</evidence>
<name>A0A2G0CF70_9BACT</name>
<feature type="region of interest" description="Disordered" evidence="1">
    <location>
        <begin position="258"/>
        <end position="277"/>
    </location>
</feature>
<gene>
    <name evidence="4" type="ORF">CGL56_09155</name>
</gene>
<dbReference type="Pfam" id="PF18962">
    <property type="entry name" value="Por_Secre_tail"/>
    <property type="match status" value="1"/>
</dbReference>
<comment type="caution">
    <text evidence="4">The sequence shown here is derived from an EMBL/GenBank/DDBJ whole genome shotgun (WGS) entry which is preliminary data.</text>
</comment>
<proteinExistence type="predicted"/>
<accession>A0A2G0CF70</accession>
<reference evidence="4 5" key="1">
    <citation type="submission" date="2017-10" db="EMBL/GenBank/DDBJ databases">
        <title>The draft genome sequence of Lewinella marina KCTC 32374.</title>
        <authorList>
            <person name="Wang K."/>
        </authorList>
    </citation>
    <scope>NUCLEOTIDE SEQUENCE [LARGE SCALE GENOMIC DNA]</scope>
    <source>
        <strain evidence="4 5">MKG-38</strain>
    </source>
</reference>
<keyword evidence="2" id="KW-0732">Signal</keyword>
<evidence type="ECO:0000256" key="2">
    <source>
        <dbReference type="SAM" id="SignalP"/>
    </source>
</evidence>
<dbReference type="OrthoDB" id="1521716at2"/>
<organism evidence="4 5">
    <name type="scientific">Neolewinella marina</name>
    <dbReference type="NCBI Taxonomy" id="438751"/>
    <lineage>
        <taxon>Bacteria</taxon>
        <taxon>Pseudomonadati</taxon>
        <taxon>Bacteroidota</taxon>
        <taxon>Saprospiria</taxon>
        <taxon>Saprospirales</taxon>
        <taxon>Lewinellaceae</taxon>
        <taxon>Neolewinella</taxon>
    </lineage>
</organism>